<accession>A0AAU9FXK9</accession>
<name>A0AAU9FXK9_DROMD</name>
<protein>
    <submittedName>
        <fullName evidence="1">Uncharacterized protein</fullName>
    </submittedName>
</protein>
<gene>
    <name evidence="1" type="ORF">DMAD_00356</name>
</gene>
<reference evidence="1 2" key="1">
    <citation type="submission" date="2024-02" db="EMBL/GenBank/DDBJ databases">
        <title>A chromosome-level genome assembly of Drosophila madeirensis, a fruit fly species endemic to Madeira island.</title>
        <authorList>
            <person name="Tomihara K."/>
            <person name="Llopart A."/>
            <person name="Yamamoto D."/>
        </authorList>
    </citation>
    <scope>NUCLEOTIDE SEQUENCE [LARGE SCALE GENOMIC DNA]</scope>
    <source>
        <strain evidence="1 2">RF1</strain>
    </source>
</reference>
<evidence type="ECO:0000313" key="1">
    <source>
        <dbReference type="EMBL" id="BFG00331.1"/>
    </source>
</evidence>
<evidence type="ECO:0000313" key="2">
    <source>
        <dbReference type="Proteomes" id="UP001500889"/>
    </source>
</evidence>
<dbReference type="AlphaFoldDB" id="A0AAU9FXK9"/>
<keyword evidence="2" id="KW-1185">Reference proteome</keyword>
<sequence length="79" mass="8818">MGFFVDLFACRRFRGGSDSMDVTPPLTEVLAPPPFPESVVVEPPMGYPQPTIEAEQVQELEMDDGYTGYDDPRLPELII</sequence>
<dbReference type="EMBL" id="AP029266">
    <property type="protein sequence ID" value="BFG00331.1"/>
    <property type="molecule type" value="Genomic_DNA"/>
</dbReference>
<proteinExistence type="predicted"/>
<dbReference type="Proteomes" id="UP001500889">
    <property type="component" value="Chromosome A"/>
</dbReference>
<organism evidence="1 2">
    <name type="scientific">Drosophila madeirensis</name>
    <name type="common">Fruit fly</name>
    <dbReference type="NCBI Taxonomy" id="30013"/>
    <lineage>
        <taxon>Eukaryota</taxon>
        <taxon>Metazoa</taxon>
        <taxon>Ecdysozoa</taxon>
        <taxon>Arthropoda</taxon>
        <taxon>Hexapoda</taxon>
        <taxon>Insecta</taxon>
        <taxon>Pterygota</taxon>
        <taxon>Neoptera</taxon>
        <taxon>Endopterygota</taxon>
        <taxon>Diptera</taxon>
        <taxon>Brachycera</taxon>
        <taxon>Muscomorpha</taxon>
        <taxon>Ephydroidea</taxon>
        <taxon>Drosophilidae</taxon>
        <taxon>Drosophila</taxon>
        <taxon>Sophophora</taxon>
    </lineage>
</organism>